<evidence type="ECO:0000259" key="8">
    <source>
        <dbReference type="PROSITE" id="PS50893"/>
    </source>
</evidence>
<keyword evidence="5 9" id="KW-0067">ATP-binding</keyword>
<proteinExistence type="inferred from homology"/>
<evidence type="ECO:0000256" key="1">
    <source>
        <dbReference type="ARBA" id="ARBA00005417"/>
    </source>
</evidence>
<dbReference type="InterPro" id="IPR027417">
    <property type="entry name" value="P-loop_NTPase"/>
</dbReference>
<keyword evidence="4" id="KW-0201">Cytochrome c-type biogenesis</keyword>
<dbReference type="GO" id="GO:0022857">
    <property type="term" value="F:transmembrane transporter activity"/>
    <property type="evidence" value="ECO:0007669"/>
    <property type="project" value="InterPro"/>
</dbReference>
<evidence type="ECO:0000256" key="7">
    <source>
        <dbReference type="ARBA" id="ARBA00023136"/>
    </source>
</evidence>
<dbReference type="PROSITE" id="PS00211">
    <property type="entry name" value="ABC_TRANSPORTER_1"/>
    <property type="match status" value="1"/>
</dbReference>
<evidence type="ECO:0000313" key="10">
    <source>
        <dbReference type="Proteomes" id="UP000613160"/>
    </source>
</evidence>
<accession>A0A917DJU5</accession>
<dbReference type="PROSITE" id="PS50893">
    <property type="entry name" value="ABC_TRANSPORTER_2"/>
    <property type="match status" value="1"/>
</dbReference>
<dbReference type="InterPro" id="IPR005895">
    <property type="entry name" value="ABC_transptr_haem_export_CcmA"/>
</dbReference>
<dbReference type="Proteomes" id="UP000613160">
    <property type="component" value="Unassembled WGS sequence"/>
</dbReference>
<gene>
    <name evidence="9" type="primary">ccmA</name>
    <name evidence="9" type="ORF">GCM10011335_50940</name>
</gene>
<reference evidence="9" key="2">
    <citation type="submission" date="2020-09" db="EMBL/GenBank/DDBJ databases">
        <authorList>
            <person name="Sun Q."/>
            <person name="Zhou Y."/>
        </authorList>
    </citation>
    <scope>NUCLEOTIDE SEQUENCE</scope>
    <source>
        <strain evidence="9">CGMCC 1.15493</strain>
    </source>
</reference>
<dbReference type="RefSeq" id="WP_308423870.1">
    <property type="nucleotide sequence ID" value="NZ_BMJJ01000019.1"/>
</dbReference>
<dbReference type="Gene3D" id="3.40.50.300">
    <property type="entry name" value="P-loop containing nucleotide triphosphate hydrolases"/>
    <property type="match status" value="1"/>
</dbReference>
<sequence>MRELCASRGGSVIAGPLDFALSGGEALVVTGENGAGKSTLLRTLAGLLPPGGGALEIEGFLAADGEPARHLGDIAHYLGHRQAMKPAESVGGGLGFWRDFFGTPGLAIEAALAAVGLPGVAGLPFGYLSAGQQRRAAIARLLVAQRSVWILDEPTAALDQGSQAMFARLLAAHLETGGIVVAATHQPLGLAARELRLERRGDASSPQGALSLDAADRLAAEGWL</sequence>
<evidence type="ECO:0000256" key="5">
    <source>
        <dbReference type="ARBA" id="ARBA00022840"/>
    </source>
</evidence>
<dbReference type="GO" id="GO:0017004">
    <property type="term" value="P:cytochrome complex assembly"/>
    <property type="evidence" value="ECO:0007669"/>
    <property type="project" value="UniProtKB-KW"/>
</dbReference>
<dbReference type="SMART" id="SM00382">
    <property type="entry name" value="AAA"/>
    <property type="match status" value="1"/>
</dbReference>
<keyword evidence="2" id="KW-0813">Transport</keyword>
<evidence type="ECO:0000256" key="4">
    <source>
        <dbReference type="ARBA" id="ARBA00022748"/>
    </source>
</evidence>
<dbReference type="GO" id="GO:0005524">
    <property type="term" value="F:ATP binding"/>
    <property type="evidence" value="ECO:0007669"/>
    <property type="project" value="UniProtKB-KW"/>
</dbReference>
<dbReference type="Pfam" id="PF00005">
    <property type="entry name" value="ABC_tran"/>
    <property type="match status" value="1"/>
</dbReference>
<dbReference type="SUPFAM" id="SSF52540">
    <property type="entry name" value="P-loop containing nucleoside triphosphate hydrolases"/>
    <property type="match status" value="1"/>
</dbReference>
<keyword evidence="6" id="KW-1278">Translocase</keyword>
<name>A0A917DJU5_9HYPH</name>
<keyword evidence="3" id="KW-0547">Nucleotide-binding</keyword>
<dbReference type="AlphaFoldDB" id="A0A917DJU5"/>
<evidence type="ECO:0000256" key="6">
    <source>
        <dbReference type="ARBA" id="ARBA00022967"/>
    </source>
</evidence>
<dbReference type="InterPro" id="IPR003439">
    <property type="entry name" value="ABC_transporter-like_ATP-bd"/>
</dbReference>
<evidence type="ECO:0000256" key="3">
    <source>
        <dbReference type="ARBA" id="ARBA00022741"/>
    </source>
</evidence>
<protein>
    <submittedName>
        <fullName evidence="9">Cytochrome c biogenesis ATP-binding export protein CcmA</fullName>
    </submittedName>
</protein>
<keyword evidence="10" id="KW-1185">Reference proteome</keyword>
<dbReference type="InterPro" id="IPR017871">
    <property type="entry name" value="ABC_transporter-like_CS"/>
</dbReference>
<evidence type="ECO:0000313" key="9">
    <source>
        <dbReference type="EMBL" id="GGD42037.1"/>
    </source>
</evidence>
<dbReference type="NCBIfam" id="TIGR01189">
    <property type="entry name" value="ccmA"/>
    <property type="match status" value="1"/>
</dbReference>
<dbReference type="PANTHER" id="PTHR43499">
    <property type="entry name" value="ABC TRANSPORTER I FAMILY MEMBER 1"/>
    <property type="match status" value="1"/>
</dbReference>
<evidence type="ECO:0000256" key="2">
    <source>
        <dbReference type="ARBA" id="ARBA00022448"/>
    </source>
</evidence>
<dbReference type="PANTHER" id="PTHR43499:SF1">
    <property type="entry name" value="ABC TRANSPORTER I FAMILY MEMBER 1"/>
    <property type="match status" value="1"/>
</dbReference>
<comment type="caution">
    <text evidence="9">The sequence shown here is derived from an EMBL/GenBank/DDBJ whole genome shotgun (WGS) entry which is preliminary data.</text>
</comment>
<dbReference type="InterPro" id="IPR003593">
    <property type="entry name" value="AAA+_ATPase"/>
</dbReference>
<reference evidence="9" key="1">
    <citation type="journal article" date="2014" name="Int. J. Syst. Evol. Microbiol.">
        <title>Complete genome sequence of Corynebacterium casei LMG S-19264T (=DSM 44701T), isolated from a smear-ripened cheese.</title>
        <authorList>
            <consortium name="US DOE Joint Genome Institute (JGI-PGF)"/>
            <person name="Walter F."/>
            <person name="Albersmeier A."/>
            <person name="Kalinowski J."/>
            <person name="Ruckert C."/>
        </authorList>
    </citation>
    <scope>NUCLEOTIDE SEQUENCE</scope>
    <source>
        <strain evidence="9">CGMCC 1.15493</strain>
    </source>
</reference>
<dbReference type="EMBL" id="BMJJ01000019">
    <property type="protein sequence ID" value="GGD42037.1"/>
    <property type="molecule type" value="Genomic_DNA"/>
</dbReference>
<feature type="domain" description="ABC transporter" evidence="8">
    <location>
        <begin position="1"/>
        <end position="224"/>
    </location>
</feature>
<keyword evidence="7" id="KW-0472">Membrane</keyword>
<organism evidence="9 10">
    <name type="scientific">Aureimonas glaciei</name>
    <dbReference type="NCBI Taxonomy" id="1776957"/>
    <lineage>
        <taxon>Bacteria</taxon>
        <taxon>Pseudomonadati</taxon>
        <taxon>Pseudomonadota</taxon>
        <taxon>Alphaproteobacteria</taxon>
        <taxon>Hyphomicrobiales</taxon>
        <taxon>Aurantimonadaceae</taxon>
        <taxon>Aureimonas</taxon>
    </lineage>
</organism>
<comment type="similarity">
    <text evidence="1">Belongs to the ABC transporter superfamily.</text>
</comment>
<dbReference type="GO" id="GO:0016887">
    <property type="term" value="F:ATP hydrolysis activity"/>
    <property type="evidence" value="ECO:0007669"/>
    <property type="project" value="InterPro"/>
</dbReference>